<dbReference type="Pfam" id="PF00107">
    <property type="entry name" value="ADH_zinc_N"/>
    <property type="match status" value="1"/>
</dbReference>
<comment type="caution">
    <text evidence="2">The sequence shown here is derived from an EMBL/GenBank/DDBJ whole genome shotgun (WGS) entry which is preliminary data.</text>
</comment>
<dbReference type="InterPro" id="IPR052711">
    <property type="entry name" value="Zinc_ADH-like"/>
</dbReference>
<dbReference type="SUPFAM" id="SSF51735">
    <property type="entry name" value="NAD(P)-binding Rossmann-fold domains"/>
    <property type="match status" value="1"/>
</dbReference>
<evidence type="ECO:0000259" key="1">
    <source>
        <dbReference type="SMART" id="SM00829"/>
    </source>
</evidence>
<evidence type="ECO:0000313" key="3">
    <source>
        <dbReference type="Proteomes" id="UP000027037"/>
    </source>
</evidence>
<proteinExistence type="predicted"/>
<dbReference type="InterPro" id="IPR020843">
    <property type="entry name" value="ER"/>
</dbReference>
<dbReference type="Pfam" id="PF08240">
    <property type="entry name" value="ADH_N"/>
    <property type="match status" value="1"/>
</dbReference>
<name>A0A062UAX2_9PROT</name>
<dbReference type="STRING" id="1280946.HY29_03425"/>
<dbReference type="EMBL" id="AWFF01000054">
    <property type="protein sequence ID" value="KCZ53280.1"/>
    <property type="molecule type" value="Genomic_DNA"/>
</dbReference>
<organism evidence="2 3">
    <name type="scientific">Hyphomonas beringensis</name>
    <dbReference type="NCBI Taxonomy" id="1280946"/>
    <lineage>
        <taxon>Bacteria</taxon>
        <taxon>Pseudomonadati</taxon>
        <taxon>Pseudomonadota</taxon>
        <taxon>Alphaproteobacteria</taxon>
        <taxon>Hyphomonadales</taxon>
        <taxon>Hyphomonadaceae</taxon>
        <taxon>Hyphomonas</taxon>
    </lineage>
</organism>
<dbReference type="InterPro" id="IPR013154">
    <property type="entry name" value="ADH-like_N"/>
</dbReference>
<dbReference type="eggNOG" id="COG0604">
    <property type="taxonomic scope" value="Bacteria"/>
</dbReference>
<dbReference type="Proteomes" id="UP000027037">
    <property type="component" value="Unassembled WGS sequence"/>
</dbReference>
<dbReference type="AlphaFoldDB" id="A0A062UAX2"/>
<protein>
    <recommendedName>
        <fullName evidence="1">Enoyl reductase (ER) domain-containing protein</fullName>
    </recommendedName>
</protein>
<keyword evidence="3" id="KW-1185">Reference proteome</keyword>
<dbReference type="SMART" id="SM00829">
    <property type="entry name" value="PKS_ER"/>
    <property type="match status" value="1"/>
</dbReference>
<dbReference type="InterPro" id="IPR011032">
    <property type="entry name" value="GroES-like_sf"/>
</dbReference>
<dbReference type="Gene3D" id="3.90.180.10">
    <property type="entry name" value="Medium-chain alcohol dehydrogenases, catalytic domain"/>
    <property type="match status" value="1"/>
</dbReference>
<accession>A0A062UAX2</accession>
<sequence length="340" mass="36732">MKAAVLEKRGRDGLKIMDVPDPIRKPGEAVMRVRASSLNRVDAYMRDNGQGITHELPIILGVDGAGEIVESGPGSHLKPGQRVMLFSYEFCQECRYCLAGEQPLCLKAKISGEHRDGSFAEYVSMPERCFLPLPDEISFEHAGILPAAYNTAYRMLFGKRALLPGETVLIVGAGGGVSVACIQLAKHIGARVLVTTSNEDKLSKAAEIGADAGVNYRTEPVSRRILELTNGEGVDMVIDSVGEASWGESLRSLRRGGRIISCGATTGGNPPVELQRMFIRQLELYGSTGGNMEEARRLLSLVANSGLQPVIDSQFGLSDIALAYDRLEAPERFGKVSLII</sequence>
<dbReference type="SUPFAM" id="SSF50129">
    <property type="entry name" value="GroES-like"/>
    <property type="match status" value="1"/>
</dbReference>
<dbReference type="OrthoDB" id="9805883at2"/>
<dbReference type="PANTHER" id="PTHR45033">
    <property type="match status" value="1"/>
</dbReference>
<dbReference type="RefSeq" id="WP_034797649.1">
    <property type="nucleotide sequence ID" value="NZ_AWFF01000054.1"/>
</dbReference>
<gene>
    <name evidence="2" type="ORF">HY29_03425</name>
</gene>
<feature type="domain" description="Enoyl reductase (ER)" evidence="1">
    <location>
        <begin position="10"/>
        <end position="338"/>
    </location>
</feature>
<dbReference type="InterPro" id="IPR036291">
    <property type="entry name" value="NAD(P)-bd_dom_sf"/>
</dbReference>
<dbReference type="InterPro" id="IPR013149">
    <property type="entry name" value="ADH-like_C"/>
</dbReference>
<dbReference type="Gene3D" id="3.40.50.720">
    <property type="entry name" value="NAD(P)-binding Rossmann-like Domain"/>
    <property type="match status" value="1"/>
</dbReference>
<dbReference type="GO" id="GO:0016491">
    <property type="term" value="F:oxidoreductase activity"/>
    <property type="evidence" value="ECO:0007669"/>
    <property type="project" value="InterPro"/>
</dbReference>
<reference evidence="2 3" key="1">
    <citation type="journal article" date="2014" name="Antonie Van Leeuwenhoek">
        <title>Hyphomonas beringensis sp. nov. and Hyphomonas chukchiensis sp. nov., isolated from surface seawater of the Bering Sea and Chukchi Sea.</title>
        <authorList>
            <person name="Li C."/>
            <person name="Lai Q."/>
            <person name="Li G."/>
            <person name="Dong C."/>
            <person name="Wang J."/>
            <person name="Liao Y."/>
            <person name="Shao Z."/>
        </authorList>
    </citation>
    <scope>NUCLEOTIDE SEQUENCE [LARGE SCALE GENOMIC DNA]</scope>
    <source>
        <strain evidence="2 3">25B14_1</strain>
    </source>
</reference>
<evidence type="ECO:0000313" key="2">
    <source>
        <dbReference type="EMBL" id="KCZ53280.1"/>
    </source>
</evidence>
<dbReference type="PATRIC" id="fig|1280946.3.peg.2598"/>
<dbReference type="PANTHER" id="PTHR45033:SF3">
    <property type="entry name" value="DEHYDROGENASE, PUTATIVE (AFU_ORTHOLOGUE AFUA_2G13270)-RELATED"/>
    <property type="match status" value="1"/>
</dbReference>